<dbReference type="CDD" id="cd03365">
    <property type="entry name" value="TOPRIM_TopoIIA"/>
    <property type="match status" value="1"/>
</dbReference>
<dbReference type="Gene3D" id="1.10.268.10">
    <property type="entry name" value="Topoisomerase, domain 3"/>
    <property type="match status" value="1"/>
</dbReference>
<dbReference type="PRINTS" id="PR01158">
    <property type="entry name" value="TOPISMRASEII"/>
</dbReference>
<dbReference type="InterPro" id="IPR034157">
    <property type="entry name" value="TOPRIM_TopoII"/>
</dbReference>
<dbReference type="InterPro" id="IPR036890">
    <property type="entry name" value="HATPase_C_sf"/>
</dbReference>
<dbReference type="FunFam" id="3.30.1360.40:FF:000003">
    <property type="entry name" value="DNA topoisomerase 2"/>
    <property type="match status" value="1"/>
</dbReference>
<dbReference type="PANTHER" id="PTHR10169">
    <property type="entry name" value="DNA TOPOISOMERASE/GYRASE"/>
    <property type="match status" value="1"/>
</dbReference>
<comment type="function">
    <text evidence="13">Control of topological states of DNA by transient breakage and subsequent rejoining of DNA strands. Topoisomerase II makes double-strand breaks.</text>
</comment>
<dbReference type="InterPro" id="IPR013506">
    <property type="entry name" value="Topo_IIA_bsu_dom2"/>
</dbReference>
<dbReference type="InterPro" id="IPR014721">
    <property type="entry name" value="Ribsml_uS5_D2-typ_fold_subgr"/>
</dbReference>
<dbReference type="SUPFAM" id="SSF55874">
    <property type="entry name" value="ATPase domain of HSP90 chaperone/DNA topoisomerase II/histidine kinase"/>
    <property type="match status" value="1"/>
</dbReference>
<dbReference type="FunFam" id="3.40.50.670:FF:000001">
    <property type="entry name" value="DNA topoisomerase 2"/>
    <property type="match status" value="2"/>
</dbReference>
<evidence type="ECO:0000259" key="16">
    <source>
        <dbReference type="PROSITE" id="PS52040"/>
    </source>
</evidence>
<evidence type="ECO:0000256" key="3">
    <source>
        <dbReference type="ARBA" id="ARBA00001946"/>
    </source>
</evidence>
<dbReference type="SUPFAM" id="SSF56719">
    <property type="entry name" value="Type II DNA topoisomerase"/>
    <property type="match status" value="1"/>
</dbReference>
<comment type="cofactor">
    <cofactor evidence="3">
        <name>Mg(2+)</name>
        <dbReference type="ChEBI" id="CHEBI:18420"/>
    </cofactor>
</comment>
<dbReference type="Pfam" id="PF02518">
    <property type="entry name" value="HATPase_c"/>
    <property type="match status" value="1"/>
</dbReference>
<dbReference type="InterPro" id="IPR050634">
    <property type="entry name" value="DNA_Topoisomerase_II"/>
</dbReference>
<dbReference type="CDD" id="cd16930">
    <property type="entry name" value="HATPase_TopII-like"/>
    <property type="match status" value="1"/>
</dbReference>
<feature type="compositionally biased region" description="Basic and acidic residues" evidence="14">
    <location>
        <begin position="1497"/>
        <end position="1508"/>
    </location>
</feature>
<dbReference type="InterPro" id="IPR018522">
    <property type="entry name" value="TopoIIA_CS"/>
</dbReference>
<reference evidence="17 18" key="1">
    <citation type="submission" date="2015-01" db="EMBL/GenBank/DDBJ databases">
        <title>Evolution of Trichinella species and genotypes.</title>
        <authorList>
            <person name="Korhonen P.K."/>
            <person name="Edoardo P."/>
            <person name="Giuseppe L.R."/>
            <person name="Gasser R.B."/>
        </authorList>
    </citation>
    <scope>NUCLEOTIDE SEQUENCE [LARGE SCALE GENOMIC DNA]</scope>
    <source>
        <strain evidence="17">ISS37</strain>
    </source>
</reference>
<comment type="similarity">
    <text evidence="4 13">Belongs to the type II topoisomerase family.</text>
</comment>
<evidence type="ECO:0000256" key="12">
    <source>
        <dbReference type="PROSITE-ProRule" id="PRU01384"/>
    </source>
</evidence>
<dbReference type="Gene3D" id="3.40.50.670">
    <property type="match status" value="1"/>
</dbReference>
<evidence type="ECO:0000256" key="13">
    <source>
        <dbReference type="RuleBase" id="RU362094"/>
    </source>
</evidence>
<accession>A0A0V0SJ39</accession>
<dbReference type="Pfam" id="PF00521">
    <property type="entry name" value="DNA_topoisoIV"/>
    <property type="match status" value="1"/>
</dbReference>
<evidence type="ECO:0000256" key="6">
    <source>
        <dbReference type="ARBA" id="ARBA00022741"/>
    </source>
</evidence>
<comment type="cofactor">
    <cofactor evidence="2">
        <name>Ca(2+)</name>
        <dbReference type="ChEBI" id="CHEBI:29108"/>
    </cofactor>
</comment>
<dbReference type="GO" id="GO:0005524">
    <property type="term" value="F:ATP binding"/>
    <property type="evidence" value="ECO:0007669"/>
    <property type="project" value="UniProtKB-UniRule"/>
</dbReference>
<dbReference type="InterPro" id="IPR001154">
    <property type="entry name" value="TopoII_euk"/>
</dbReference>
<keyword evidence="18" id="KW-1185">Reference proteome</keyword>
<keyword evidence="10 12" id="KW-0238">DNA-binding</keyword>
<evidence type="ECO:0000256" key="4">
    <source>
        <dbReference type="ARBA" id="ARBA00011080"/>
    </source>
</evidence>
<dbReference type="InterPro" id="IPR003594">
    <property type="entry name" value="HATPase_dom"/>
</dbReference>
<evidence type="ECO:0000256" key="11">
    <source>
        <dbReference type="ARBA" id="ARBA00023235"/>
    </source>
</evidence>
<dbReference type="SMART" id="SM00433">
    <property type="entry name" value="TOP2c"/>
    <property type="match status" value="1"/>
</dbReference>
<dbReference type="PANTHER" id="PTHR10169:SF38">
    <property type="entry name" value="DNA TOPOISOMERASE 2"/>
    <property type="match status" value="1"/>
</dbReference>
<dbReference type="Gene3D" id="3.30.1490.30">
    <property type="match status" value="1"/>
</dbReference>
<dbReference type="InterPro" id="IPR001241">
    <property type="entry name" value="Topo_IIA"/>
</dbReference>
<dbReference type="GO" id="GO:0000819">
    <property type="term" value="P:sister chromatid segregation"/>
    <property type="evidence" value="ECO:0007669"/>
    <property type="project" value="TreeGrafter"/>
</dbReference>
<evidence type="ECO:0000256" key="10">
    <source>
        <dbReference type="ARBA" id="ARBA00023125"/>
    </source>
</evidence>
<feature type="domain" description="Topo IIA-type catalytic" evidence="16">
    <location>
        <begin position="809"/>
        <end position="1270"/>
    </location>
</feature>
<sequence length="1535" mass="175210">MNIQEFEKNFKYLKCQRKGVAVIALSSYIFRPSAQIVNSCLFLSRLSVNYQLGYKAFGLQSSTLLKKSTFSASMKNSEESPNTSNSKGTSKKKNVDVPHSDPLGVFESLDEIKASGKKRPTIESIYQKKSQLEHILIRPDTYIGSIEPHTENMWVFDEEQQKMVMRELTYVPGLYKIYDEIVVNAADNKQRDPSMNCIKISINATKNEIMVWNNGKGIPVVEHKEEKMYVPEMIFGTLLTSSNYDDTERKVTGGRNGYGAKLCNIFSKRFVVETSCQEYKKHFKQVWTKNMTATEKPVISDCVDQDFTCVRFIPDLDKFGMEKLDDDIVALMCRRAYDIAGSTKGVKVFLNGKRIPVLGFKEYVDLYLKDRTTDTGEPLKVVYEQPHPRWEVAVAVSDRGFQQVSFTNSIATTKGGRHVDYVCDGIVEKVIENVKKQTKKTGMNVRPFQVKNHLWLFINCLIENPTFDSQTKENMTLQPKSFGSKCTLSDKFFSQVLKCGVLESVLSWLQYKAQAQLDKKCHSTKHSKLKGVPKLEDANEAGTKNSHRCTLILTEGDSAKSLAVAGFSVVGRDFYGVFPLKGKVLNVREANYKQIMENAEINNLIKIIGLQYKCKYDTSEQMNSLRYGRVMIMADQDQDGSHIKGLVINFFHHNWPNLLRRNFIEEFITPIVKATKGKEELQFFSIPQYFQWRAETANWKAWKVKYYKGLGTSTAKEAKEYFTNMDRHRIVFKYEGPTDDDAIELAFSKKRVEDRKNWLGDWMLHKKQIQEANLPEEYLYQEDTKEISYKSFIDKELILFSNMDNERSIPSMVDGLKPGQRKVLFTCFKRNDKREVKVAQLAGSVAEHSAYHHGEVSLMSTIINLAHNFVGSNNINILLPIGQFGTRLLGGRDAASARYIFTMLSPVTRAMFCTDDEPNLNFLFEDNQKIEPFWYCPILPLVLVNGCEGIGTGWSTKVPNHDPRVVVKNLKRLMNDEELLPMYPWYKNFQGEISTLNASRFVCFGEIASVDDTTLEITELPIGTWTQNYKESVLEPMLYGADGKQPVIQDFKEYHTDTTVRFIIRMSKEKMAEANAHGIHKYFKLQTIINSSSMVLFDEHGCLKKFDTAKDILISFYKVRLDMYVKRKAYLEGHLEAQANRLKAQARFIMEKIEGVIKIENMKKKHIVEQLVERGYPADPVKKWKEAENMRKLKAMEEFVDETDEANEVEEAGANEEDVRLSDYDYLLSMALIRLSEEEKDKLLKDRDVKIDELNSLKAKTPKMLWIEDLDKFLEVLDKQELSEKEEAASAVKGIVTSGKGNKASSRNARKKVSTITAMPESEGIRIPPQITSDLREKAEKADQVKQRMINLREAAKAGDEEAIKKLAKRKRVTGPRTVSGAKVVAKKTKEKELENGQNEDQEPAKDASRPTRKIQKKLQFYNFQPFDSDASADDDDDDDDFDEDYKVSDYSGDSVVNEGKLTGKKKAKKDQETKAGPSKPRKKSASPKTKAVQKAETSKKLKKKAVEGKASPGLKKKKRRVVIDDSDTDDYSSD</sequence>
<dbReference type="Pfam" id="PF16898">
    <property type="entry name" value="TOPRIM_C"/>
    <property type="match status" value="1"/>
</dbReference>
<dbReference type="GO" id="GO:0003918">
    <property type="term" value="F:DNA topoisomerase type II (double strand cut, ATP-hydrolyzing) activity"/>
    <property type="evidence" value="ECO:0007669"/>
    <property type="project" value="UniProtKB-UniRule"/>
</dbReference>
<organism evidence="17 18">
    <name type="scientific">Trichinella nelsoni</name>
    <dbReference type="NCBI Taxonomy" id="6336"/>
    <lineage>
        <taxon>Eukaryota</taxon>
        <taxon>Metazoa</taxon>
        <taxon>Ecdysozoa</taxon>
        <taxon>Nematoda</taxon>
        <taxon>Enoplea</taxon>
        <taxon>Dorylaimia</taxon>
        <taxon>Trichinellida</taxon>
        <taxon>Trichinellidae</taxon>
        <taxon>Trichinella</taxon>
    </lineage>
</organism>
<feature type="compositionally biased region" description="Acidic residues" evidence="14">
    <location>
        <begin position="1525"/>
        <end position="1535"/>
    </location>
</feature>
<dbReference type="Pfam" id="PF00204">
    <property type="entry name" value="DNA_gyraseB"/>
    <property type="match status" value="1"/>
</dbReference>
<feature type="region of interest" description="Disordered" evidence="14">
    <location>
        <begin position="1367"/>
        <end position="1535"/>
    </location>
</feature>
<dbReference type="FunFam" id="3.30.1490.30:FF:000001">
    <property type="entry name" value="DNA topoisomerase 2"/>
    <property type="match status" value="1"/>
</dbReference>
<dbReference type="InterPro" id="IPR031660">
    <property type="entry name" value="TOPRIM_C"/>
</dbReference>
<name>A0A0V0SJ39_9BILA</name>
<gene>
    <name evidence="17" type="primary">K12D12.1</name>
    <name evidence="17" type="ORF">T07_11331</name>
</gene>
<keyword evidence="7 13" id="KW-0067">ATP-binding</keyword>
<dbReference type="InterPro" id="IPR020568">
    <property type="entry name" value="Ribosomal_Su5_D2-typ_SF"/>
</dbReference>
<dbReference type="SMART" id="SM00387">
    <property type="entry name" value="HATPase_c"/>
    <property type="match status" value="1"/>
</dbReference>
<dbReference type="InterPro" id="IPR002205">
    <property type="entry name" value="Topo_IIA_dom_A"/>
</dbReference>
<dbReference type="GO" id="GO:0000712">
    <property type="term" value="P:resolution of meiotic recombination intermediates"/>
    <property type="evidence" value="ECO:0007669"/>
    <property type="project" value="TreeGrafter"/>
</dbReference>
<dbReference type="SMART" id="SM00434">
    <property type="entry name" value="TOP4c"/>
    <property type="match status" value="1"/>
</dbReference>
<feature type="domain" description="Toprim" evidence="15">
    <location>
        <begin position="549"/>
        <end position="666"/>
    </location>
</feature>
<dbReference type="FunFam" id="3.90.199.10:FF:000002">
    <property type="entry name" value="DNA topoisomerase 2"/>
    <property type="match status" value="1"/>
</dbReference>
<evidence type="ECO:0000256" key="8">
    <source>
        <dbReference type="ARBA" id="ARBA00022842"/>
    </source>
</evidence>
<dbReference type="CDD" id="cd00187">
    <property type="entry name" value="TOP4c"/>
    <property type="match status" value="1"/>
</dbReference>
<dbReference type="InterPro" id="IPR013759">
    <property type="entry name" value="Topo_IIA_B_C"/>
</dbReference>
<dbReference type="PRINTS" id="PR00418">
    <property type="entry name" value="TPI2FAMILY"/>
</dbReference>
<dbReference type="GO" id="GO:0005634">
    <property type="term" value="C:nucleus"/>
    <property type="evidence" value="ECO:0007669"/>
    <property type="project" value="TreeGrafter"/>
</dbReference>
<dbReference type="InterPro" id="IPR013757">
    <property type="entry name" value="Topo_IIA_A_a_sf"/>
</dbReference>
<keyword evidence="9 12" id="KW-0799">Topoisomerase</keyword>
<dbReference type="GO" id="GO:0006265">
    <property type="term" value="P:DNA topological change"/>
    <property type="evidence" value="ECO:0007669"/>
    <property type="project" value="UniProtKB-UniRule"/>
</dbReference>
<evidence type="ECO:0000313" key="17">
    <source>
        <dbReference type="EMBL" id="KRX26668.1"/>
    </source>
</evidence>
<dbReference type="InterPro" id="IPR013760">
    <property type="entry name" value="Topo_IIA-like_dom_sf"/>
</dbReference>
<evidence type="ECO:0000256" key="9">
    <source>
        <dbReference type="ARBA" id="ARBA00023029"/>
    </source>
</evidence>
<dbReference type="GO" id="GO:0003677">
    <property type="term" value="F:DNA binding"/>
    <property type="evidence" value="ECO:0007669"/>
    <property type="project" value="UniProtKB-UniRule"/>
</dbReference>
<dbReference type="OrthoDB" id="276498at2759"/>
<dbReference type="SUPFAM" id="SSF54211">
    <property type="entry name" value="Ribosomal protein S5 domain 2-like"/>
    <property type="match status" value="1"/>
</dbReference>
<keyword evidence="5" id="KW-0479">Metal-binding</keyword>
<keyword evidence="6 13" id="KW-0547">Nucleotide-binding</keyword>
<dbReference type="PROSITE" id="PS52040">
    <property type="entry name" value="TOPO_IIA"/>
    <property type="match status" value="1"/>
</dbReference>
<evidence type="ECO:0000256" key="14">
    <source>
        <dbReference type="SAM" id="MobiDB-lite"/>
    </source>
</evidence>
<dbReference type="Pfam" id="PF01751">
    <property type="entry name" value="Toprim"/>
    <property type="match status" value="1"/>
</dbReference>
<keyword evidence="8" id="KW-0460">Magnesium</keyword>
<dbReference type="FunFam" id="3.30.230.10:FF:000008">
    <property type="entry name" value="DNA topoisomerase 2"/>
    <property type="match status" value="1"/>
</dbReference>
<dbReference type="FunFam" id="3.30.565.10:FF:000004">
    <property type="entry name" value="DNA topoisomerase 2"/>
    <property type="match status" value="1"/>
</dbReference>
<feature type="region of interest" description="Disordered" evidence="14">
    <location>
        <begin position="72"/>
        <end position="102"/>
    </location>
</feature>
<comment type="caution">
    <text evidence="17">The sequence shown here is derived from an EMBL/GenBank/DDBJ whole genome shotgun (WGS) entry which is preliminary data.</text>
</comment>
<dbReference type="Gene3D" id="3.30.565.10">
    <property type="entry name" value="Histidine kinase-like ATPase, C-terminal domain"/>
    <property type="match status" value="1"/>
</dbReference>
<dbReference type="PROSITE" id="PS00177">
    <property type="entry name" value="TOPOISOMERASE_II"/>
    <property type="match status" value="1"/>
</dbReference>
<evidence type="ECO:0000256" key="5">
    <source>
        <dbReference type="ARBA" id="ARBA00022723"/>
    </source>
</evidence>
<dbReference type="PROSITE" id="PS50880">
    <property type="entry name" value="TOPRIM"/>
    <property type="match status" value="1"/>
</dbReference>
<comment type="subunit">
    <text evidence="13">Homodimer.</text>
</comment>
<dbReference type="GO" id="GO:0046872">
    <property type="term" value="F:metal ion binding"/>
    <property type="evidence" value="ECO:0007669"/>
    <property type="project" value="UniProtKB-KW"/>
</dbReference>
<dbReference type="InterPro" id="IPR006171">
    <property type="entry name" value="TOPRIM_dom"/>
</dbReference>
<protein>
    <recommendedName>
        <fullName evidence="13">DNA topoisomerase 2</fullName>
        <ecNumber evidence="13">5.6.2.2</ecNumber>
    </recommendedName>
</protein>
<proteinExistence type="inferred from homology"/>
<dbReference type="CDD" id="cd03481">
    <property type="entry name" value="TopoIIA_Trans_ScTopoIIA"/>
    <property type="match status" value="1"/>
</dbReference>
<evidence type="ECO:0000256" key="1">
    <source>
        <dbReference type="ARBA" id="ARBA00000185"/>
    </source>
</evidence>
<comment type="catalytic activity">
    <reaction evidence="1 12 13">
        <text>ATP-dependent breakage, passage and rejoining of double-stranded DNA.</text>
        <dbReference type="EC" id="5.6.2.2"/>
    </reaction>
</comment>
<feature type="active site" description="O-(5'-phospho-DNA)-tyrosine intermediate" evidence="12">
    <location>
        <position position="899"/>
    </location>
</feature>
<evidence type="ECO:0000259" key="15">
    <source>
        <dbReference type="PROSITE" id="PS50880"/>
    </source>
</evidence>
<evidence type="ECO:0000256" key="7">
    <source>
        <dbReference type="ARBA" id="ARBA00022840"/>
    </source>
</evidence>
<keyword evidence="11 12" id="KW-0413">Isomerase</keyword>
<feature type="region of interest" description="Disordered" evidence="14">
    <location>
        <begin position="1298"/>
        <end position="1317"/>
    </location>
</feature>
<dbReference type="InterPro" id="IPR013758">
    <property type="entry name" value="Topo_IIA_A/C_ab"/>
</dbReference>
<dbReference type="Proteomes" id="UP000054630">
    <property type="component" value="Unassembled WGS sequence"/>
</dbReference>
<dbReference type="EC" id="5.6.2.2" evidence="13"/>
<dbReference type="Gene3D" id="3.30.230.10">
    <property type="match status" value="1"/>
</dbReference>
<dbReference type="STRING" id="6336.A0A0V0SJ39"/>
<feature type="compositionally biased region" description="Acidic residues" evidence="14">
    <location>
        <begin position="1431"/>
        <end position="1444"/>
    </location>
</feature>
<dbReference type="Gene3D" id="3.30.1360.40">
    <property type="match status" value="1"/>
</dbReference>
<dbReference type="EMBL" id="JYDL01000006">
    <property type="protein sequence ID" value="KRX26668.1"/>
    <property type="molecule type" value="Genomic_DNA"/>
</dbReference>
<evidence type="ECO:0000313" key="18">
    <source>
        <dbReference type="Proteomes" id="UP000054630"/>
    </source>
</evidence>
<dbReference type="Gene3D" id="3.90.199.10">
    <property type="entry name" value="Topoisomerase II, domain 5"/>
    <property type="match status" value="1"/>
</dbReference>
<evidence type="ECO:0000256" key="2">
    <source>
        <dbReference type="ARBA" id="ARBA00001913"/>
    </source>
</evidence>